<keyword evidence="8" id="KW-1185">Reference proteome</keyword>
<evidence type="ECO:0000256" key="3">
    <source>
        <dbReference type="ARBA" id="ARBA00022777"/>
    </source>
</evidence>
<dbReference type="Pfam" id="PF04265">
    <property type="entry name" value="TPK_B1_binding"/>
    <property type="match status" value="1"/>
</dbReference>
<dbReference type="PANTHER" id="PTHR41299:SF1">
    <property type="entry name" value="THIAMINE PYROPHOSPHOKINASE"/>
    <property type="match status" value="1"/>
</dbReference>
<dbReference type="GO" id="GO:0005524">
    <property type="term" value="F:ATP binding"/>
    <property type="evidence" value="ECO:0007669"/>
    <property type="project" value="UniProtKB-KW"/>
</dbReference>
<evidence type="ECO:0000259" key="6">
    <source>
        <dbReference type="SMART" id="SM00983"/>
    </source>
</evidence>
<keyword evidence="3 7" id="KW-0418">Kinase</keyword>
<evidence type="ECO:0000313" key="8">
    <source>
        <dbReference type="Proteomes" id="UP000306409"/>
    </source>
</evidence>
<evidence type="ECO:0000256" key="4">
    <source>
        <dbReference type="ARBA" id="ARBA00022840"/>
    </source>
</evidence>
<dbReference type="Proteomes" id="UP000306409">
    <property type="component" value="Chromosome"/>
</dbReference>
<dbReference type="GO" id="GO:0006772">
    <property type="term" value="P:thiamine metabolic process"/>
    <property type="evidence" value="ECO:0007669"/>
    <property type="project" value="UniProtKB-UniRule"/>
</dbReference>
<dbReference type="EMBL" id="CP061336">
    <property type="protein sequence ID" value="QNU65594.1"/>
    <property type="molecule type" value="Genomic_DNA"/>
</dbReference>
<dbReference type="NCBIfam" id="TIGR01378">
    <property type="entry name" value="thi_PPkinase"/>
    <property type="match status" value="1"/>
</dbReference>
<dbReference type="OrthoDB" id="9804377at2"/>
<organism evidence="7 8">
    <name type="scientific">Ruminiclostridium herbifermentans</name>
    <dbReference type="NCBI Taxonomy" id="2488810"/>
    <lineage>
        <taxon>Bacteria</taxon>
        <taxon>Bacillati</taxon>
        <taxon>Bacillota</taxon>
        <taxon>Clostridia</taxon>
        <taxon>Eubacteriales</taxon>
        <taxon>Oscillospiraceae</taxon>
        <taxon>Ruminiclostridium</taxon>
    </lineage>
</organism>
<dbReference type="SMART" id="SM00983">
    <property type="entry name" value="TPK_B1_binding"/>
    <property type="match status" value="1"/>
</dbReference>
<dbReference type="CDD" id="cd07995">
    <property type="entry name" value="TPK"/>
    <property type="match status" value="1"/>
</dbReference>
<dbReference type="InterPro" id="IPR007373">
    <property type="entry name" value="Thiamin_PyroPKinase_B1-bd"/>
</dbReference>
<dbReference type="InterPro" id="IPR007371">
    <property type="entry name" value="TPK_catalytic"/>
</dbReference>
<proteinExistence type="predicted"/>
<dbReference type="InterPro" id="IPR036371">
    <property type="entry name" value="TPK_B1-bd_sf"/>
</dbReference>
<evidence type="ECO:0000256" key="2">
    <source>
        <dbReference type="ARBA" id="ARBA00022741"/>
    </source>
</evidence>
<dbReference type="GO" id="GO:0016301">
    <property type="term" value="F:kinase activity"/>
    <property type="evidence" value="ECO:0007669"/>
    <property type="project" value="UniProtKB-KW"/>
</dbReference>
<accession>A0A4V6EQ78</accession>
<name>A0A4V6EQ78_9FIRM</name>
<keyword evidence="2" id="KW-0547">Nucleotide-binding</keyword>
<dbReference type="InterPro" id="IPR006282">
    <property type="entry name" value="Thi_PPkinase"/>
</dbReference>
<evidence type="ECO:0000313" key="7">
    <source>
        <dbReference type="EMBL" id="QNU65594.1"/>
    </source>
</evidence>
<dbReference type="Pfam" id="PF04263">
    <property type="entry name" value="TPK_catalytic"/>
    <property type="match status" value="1"/>
</dbReference>
<evidence type="ECO:0000256" key="5">
    <source>
        <dbReference type="NCBIfam" id="TIGR01378"/>
    </source>
</evidence>
<dbReference type="Gene3D" id="3.40.50.10240">
    <property type="entry name" value="Thiamin pyrophosphokinase, catalytic domain"/>
    <property type="match status" value="1"/>
</dbReference>
<feature type="domain" description="Thiamin pyrophosphokinase thiamin-binding" evidence="6">
    <location>
        <begin position="140"/>
        <end position="205"/>
    </location>
</feature>
<gene>
    <name evidence="7" type="ORF">EHE19_011725</name>
</gene>
<dbReference type="SUPFAM" id="SSF63999">
    <property type="entry name" value="Thiamin pyrophosphokinase, catalytic domain"/>
    <property type="match status" value="1"/>
</dbReference>
<dbReference type="InterPro" id="IPR053149">
    <property type="entry name" value="TPK"/>
</dbReference>
<evidence type="ECO:0000256" key="1">
    <source>
        <dbReference type="ARBA" id="ARBA00022679"/>
    </source>
</evidence>
<reference evidence="7 8" key="1">
    <citation type="submission" date="2020-09" db="EMBL/GenBank/DDBJ databases">
        <title>Characterization and genome sequencing of Ruminiclostridium sp. nov. MA18.</title>
        <authorList>
            <person name="Rettenmaier R."/>
            <person name="Kowollik M.-L."/>
            <person name="Liebl W."/>
            <person name="Zverlov V."/>
        </authorList>
    </citation>
    <scope>NUCLEOTIDE SEQUENCE [LARGE SCALE GENOMIC DNA]</scope>
    <source>
        <strain evidence="7 8">MA18</strain>
    </source>
</reference>
<dbReference type="GO" id="GO:0030975">
    <property type="term" value="F:thiamine binding"/>
    <property type="evidence" value="ECO:0007669"/>
    <property type="project" value="InterPro"/>
</dbReference>
<dbReference type="GO" id="GO:0009229">
    <property type="term" value="P:thiamine diphosphate biosynthetic process"/>
    <property type="evidence" value="ECO:0007669"/>
    <property type="project" value="InterPro"/>
</dbReference>
<dbReference type="InterPro" id="IPR036759">
    <property type="entry name" value="TPK_catalytic_sf"/>
</dbReference>
<sequence>MRAVLVCNGSINDYNIIKKYITMDDFIISVDGGARHLRNMGIIPNILIGDFDSAISCDLQYFVDMGIEKNKFPEEKDMTDSELAIEKAAEIGADELLFIGAMGSRIDHSLANVFLLKKCMDIGIKACIVDEHNTIFIINSTIKIKKQEGYKLSLIPVSERVTGVTTYGLKYRLDNATMLFSTSWGVSNEFLEDEAAVTIDEGLLLVCVSRD</sequence>
<dbReference type="GO" id="GO:0004788">
    <property type="term" value="F:thiamine diphosphokinase activity"/>
    <property type="evidence" value="ECO:0007669"/>
    <property type="project" value="UniProtKB-UniRule"/>
</dbReference>
<keyword evidence="1 7" id="KW-0808">Transferase</keyword>
<dbReference type="PANTHER" id="PTHR41299">
    <property type="entry name" value="THIAMINE PYROPHOSPHOKINASE"/>
    <property type="match status" value="1"/>
</dbReference>
<keyword evidence="4" id="KW-0067">ATP-binding</keyword>
<dbReference type="KEGG" id="rher:EHE19_011725"/>
<dbReference type="SUPFAM" id="SSF63862">
    <property type="entry name" value="Thiamin pyrophosphokinase, substrate-binding domain"/>
    <property type="match status" value="1"/>
</dbReference>
<dbReference type="RefSeq" id="WP_137698676.1">
    <property type="nucleotide sequence ID" value="NZ_CP061336.1"/>
</dbReference>
<dbReference type="EC" id="2.7.6.2" evidence="5"/>
<dbReference type="AlphaFoldDB" id="A0A4V6EQ78"/>
<protein>
    <recommendedName>
        <fullName evidence="5">Thiamine diphosphokinase</fullName>
        <ecNumber evidence="5">2.7.6.2</ecNumber>
    </recommendedName>
</protein>